<reference evidence="2" key="1">
    <citation type="submission" date="2018-11" db="EMBL/GenBank/DDBJ databases">
        <authorList>
            <consortium name="Pathogen Informatics"/>
        </authorList>
    </citation>
    <scope>NUCLEOTIDE SEQUENCE</scope>
</reference>
<organism evidence="2 3">
    <name type="scientific">Protopolystoma xenopodis</name>
    <dbReference type="NCBI Taxonomy" id="117903"/>
    <lineage>
        <taxon>Eukaryota</taxon>
        <taxon>Metazoa</taxon>
        <taxon>Spiralia</taxon>
        <taxon>Lophotrochozoa</taxon>
        <taxon>Platyhelminthes</taxon>
        <taxon>Monogenea</taxon>
        <taxon>Polyopisthocotylea</taxon>
        <taxon>Polystomatidea</taxon>
        <taxon>Polystomatidae</taxon>
        <taxon>Protopolystoma</taxon>
    </lineage>
</organism>
<dbReference type="AlphaFoldDB" id="A0A448WVF8"/>
<dbReference type="EMBL" id="CAAALY010049763">
    <property type="protein sequence ID" value="VEL21132.1"/>
    <property type="molecule type" value="Genomic_DNA"/>
</dbReference>
<evidence type="ECO:0000313" key="2">
    <source>
        <dbReference type="EMBL" id="VEL21132.1"/>
    </source>
</evidence>
<gene>
    <name evidence="2" type="ORF">PXEA_LOCUS14572</name>
</gene>
<sequence length="77" mass="7973">MKNAHPPASAPPLLGDAGSADVGNVDESSPRRAGMSYDETREFEHAPLALPSALALVETGQPDSVISSNHANLHMPA</sequence>
<protein>
    <submittedName>
        <fullName evidence="2">Uncharacterized protein</fullName>
    </submittedName>
</protein>
<keyword evidence="3" id="KW-1185">Reference proteome</keyword>
<evidence type="ECO:0000256" key="1">
    <source>
        <dbReference type="SAM" id="MobiDB-lite"/>
    </source>
</evidence>
<accession>A0A448WVF8</accession>
<evidence type="ECO:0000313" key="3">
    <source>
        <dbReference type="Proteomes" id="UP000784294"/>
    </source>
</evidence>
<proteinExistence type="predicted"/>
<name>A0A448WVF8_9PLAT</name>
<feature type="region of interest" description="Disordered" evidence="1">
    <location>
        <begin position="1"/>
        <end position="40"/>
    </location>
</feature>
<comment type="caution">
    <text evidence="2">The sequence shown here is derived from an EMBL/GenBank/DDBJ whole genome shotgun (WGS) entry which is preliminary data.</text>
</comment>
<dbReference type="Proteomes" id="UP000784294">
    <property type="component" value="Unassembled WGS sequence"/>
</dbReference>